<evidence type="ECO:0000256" key="12">
    <source>
        <dbReference type="SAM" id="Phobius"/>
    </source>
</evidence>
<feature type="transmembrane region" description="Helical" evidence="12">
    <location>
        <begin position="272"/>
        <end position="291"/>
    </location>
</feature>
<comment type="subcellular location">
    <subcellularLocation>
        <location evidence="1">Cell membrane</location>
        <topology evidence="1">Multi-pass membrane protein</topology>
    </subcellularLocation>
</comment>
<evidence type="ECO:0000256" key="2">
    <source>
        <dbReference type="ARBA" id="ARBA00007724"/>
    </source>
</evidence>
<evidence type="ECO:0000313" key="14">
    <source>
        <dbReference type="EMBL" id="KRL95090.1"/>
    </source>
</evidence>
<feature type="domain" description="PTS EIIA type-1" evidence="13">
    <location>
        <begin position="521"/>
        <end position="625"/>
    </location>
</feature>
<dbReference type="GO" id="GO:0016740">
    <property type="term" value="F:transferase activity"/>
    <property type="evidence" value="ECO:0007669"/>
    <property type="project" value="UniProtKB-KW"/>
</dbReference>
<feature type="transmembrane region" description="Helical" evidence="12">
    <location>
        <begin position="214"/>
        <end position="235"/>
    </location>
</feature>
<dbReference type="EMBL" id="AZGC01000026">
    <property type="protein sequence ID" value="KRL95090.1"/>
    <property type="molecule type" value="Genomic_DNA"/>
</dbReference>
<evidence type="ECO:0000256" key="1">
    <source>
        <dbReference type="ARBA" id="ARBA00004651"/>
    </source>
</evidence>
<reference evidence="14 15" key="1">
    <citation type="journal article" date="2015" name="Genome Announc.">
        <title>Expanding the biotechnology potential of lactobacilli through comparative genomics of 213 strains and associated genera.</title>
        <authorList>
            <person name="Sun Z."/>
            <person name="Harris H.M."/>
            <person name="McCann A."/>
            <person name="Guo C."/>
            <person name="Argimon S."/>
            <person name="Zhang W."/>
            <person name="Yang X."/>
            <person name="Jeffery I.B."/>
            <person name="Cooney J.C."/>
            <person name="Kagawa T.F."/>
            <person name="Liu W."/>
            <person name="Song Y."/>
            <person name="Salvetti E."/>
            <person name="Wrobel A."/>
            <person name="Rasinkangas P."/>
            <person name="Parkhill J."/>
            <person name="Rea M.C."/>
            <person name="O'Sullivan O."/>
            <person name="Ritari J."/>
            <person name="Douillard F.P."/>
            <person name="Paul Ross R."/>
            <person name="Yang R."/>
            <person name="Briner A.E."/>
            <person name="Felis G.E."/>
            <person name="de Vos W.M."/>
            <person name="Barrangou R."/>
            <person name="Klaenhammer T.R."/>
            <person name="Caufield P.W."/>
            <person name="Cui Y."/>
            <person name="Zhang H."/>
            <person name="O'Toole P.W."/>
        </authorList>
    </citation>
    <scope>NUCLEOTIDE SEQUENCE [LARGE SCALE GENOMIC DNA]</scope>
    <source>
        <strain evidence="14 15">DSM 18793</strain>
    </source>
</reference>
<dbReference type="GO" id="GO:0015293">
    <property type="term" value="F:symporter activity"/>
    <property type="evidence" value="ECO:0007669"/>
    <property type="project" value="UniProtKB-KW"/>
</dbReference>
<evidence type="ECO:0000256" key="6">
    <source>
        <dbReference type="ARBA" id="ARBA00022597"/>
    </source>
</evidence>
<dbReference type="PANTHER" id="PTHR11328:SF36">
    <property type="entry name" value="MELIBIOSE PERMEASE"/>
    <property type="match status" value="1"/>
</dbReference>
<keyword evidence="6 14" id="KW-0762">Sugar transport</keyword>
<evidence type="ECO:0000256" key="10">
    <source>
        <dbReference type="ARBA" id="ARBA00022989"/>
    </source>
</evidence>
<dbReference type="NCBIfam" id="TIGR00792">
    <property type="entry name" value="gph"/>
    <property type="match status" value="1"/>
</dbReference>
<feature type="transmembrane region" description="Helical" evidence="12">
    <location>
        <begin position="26"/>
        <end position="46"/>
    </location>
</feature>
<feature type="transmembrane region" description="Helical" evidence="12">
    <location>
        <begin position="439"/>
        <end position="461"/>
    </location>
</feature>
<evidence type="ECO:0000256" key="11">
    <source>
        <dbReference type="ARBA" id="ARBA00023136"/>
    </source>
</evidence>
<keyword evidence="3" id="KW-0813">Transport</keyword>
<comment type="similarity">
    <text evidence="2">In the N-terminal section; belongs to the sodium:galactoside symporter (TC 2.A.2) family.</text>
</comment>
<dbReference type="NCBIfam" id="TIGR00830">
    <property type="entry name" value="PTBA"/>
    <property type="match status" value="1"/>
</dbReference>
<protein>
    <submittedName>
        <fullName evidence="14">Sugar transporter</fullName>
    </submittedName>
</protein>
<dbReference type="FunFam" id="2.70.70.10:FF:000001">
    <property type="entry name" value="PTS system glucose-specific IIA component"/>
    <property type="match status" value="1"/>
</dbReference>
<dbReference type="PROSITE" id="PS00371">
    <property type="entry name" value="PTS_EIIA_TYPE_1_HIS"/>
    <property type="match status" value="1"/>
</dbReference>
<comment type="caution">
    <text evidence="14">The sequence shown here is derived from an EMBL/GenBank/DDBJ whole genome shotgun (WGS) entry which is preliminary data.</text>
</comment>
<dbReference type="GO" id="GO:0006814">
    <property type="term" value="P:sodium ion transport"/>
    <property type="evidence" value="ECO:0007669"/>
    <property type="project" value="InterPro"/>
</dbReference>
<dbReference type="PROSITE" id="PS51093">
    <property type="entry name" value="PTS_EIIA_TYPE_1"/>
    <property type="match status" value="1"/>
</dbReference>
<keyword evidence="9" id="KW-0769">Symport</keyword>
<dbReference type="InterPro" id="IPR039672">
    <property type="entry name" value="MFS_2"/>
</dbReference>
<dbReference type="PATRIC" id="fig|1423742.4.peg.1181"/>
<dbReference type="Gene3D" id="2.70.70.10">
    <property type="entry name" value="Glucose Permease (Domain IIA)"/>
    <property type="match status" value="1"/>
</dbReference>
<feature type="transmembrane region" description="Helical" evidence="12">
    <location>
        <begin position="330"/>
        <end position="348"/>
    </location>
</feature>
<evidence type="ECO:0000313" key="15">
    <source>
        <dbReference type="Proteomes" id="UP000051084"/>
    </source>
</evidence>
<feature type="transmembrane region" description="Helical" evidence="12">
    <location>
        <begin position="66"/>
        <end position="84"/>
    </location>
</feature>
<dbReference type="SUPFAM" id="SSF103473">
    <property type="entry name" value="MFS general substrate transporter"/>
    <property type="match status" value="1"/>
</dbReference>
<sequence length="653" mass="70537">MKIVSVTGGTFMSNENTSAKTMSSRIAYSFGAFGHDMFYGMLSTYFMMFVTGHLFSHNSPAEAAKLVSAIGVIIMVLRIVELLIDPYIGNTIDKTNTKWGHFKPWVVGGGIISAVAIMILFTDLGGLTYKNPLLYLIVFAILYITMDIFYSFNDVAFWSMVPAIAFDSEERDKVATFARVGSTVGGQLVGVIVMPIVLYFSLSANGGTGDSRGWFAFAAIVAIIAAVTSVGVGIFTHEKQNELRENKENTSFGQVLGVLFHNDQLMAIALTYLFYTTGVTLLNSLGLYYFTYILGKAAMYTTFAAINGVIGFFTVMFFPALAKKFSRRKVFITSVSIMLLAVIIYAFAGKSVAVATTAGVLFALPQPLVFLVVLMTITDCVEYGQLKLGHRDEGLILSVRPLLDKFGGAVANGVIVVTSAAAGMISGATAASITPHGSLIFKLVMFLVPAILIIISFILYLKTVKLDEKRHAEIVDELEKTWHKTLDGTDEHPVIETPLDGAVAFMAPVDGQLEPLSDVADHAFASGSLGDGFAIKPTSNEIHAPFAGKIVATFPTNHAVGMVSDNGIPVLIHVGINTVEMQGTGFTSFIEKGQHVETGDLLLEFSFNAIKRAGKDNTVMVAFTKNAQSPEFELHHLKDTGSVTINDQVLEVK</sequence>
<dbReference type="InterPro" id="IPR018043">
    <property type="entry name" value="Na/Gal_symport_CS"/>
</dbReference>
<dbReference type="InterPro" id="IPR001127">
    <property type="entry name" value="PTS_EIIA_1_perm"/>
</dbReference>
<dbReference type="GO" id="GO:0005886">
    <property type="term" value="C:plasma membrane"/>
    <property type="evidence" value="ECO:0007669"/>
    <property type="project" value="UniProtKB-SubCell"/>
</dbReference>
<dbReference type="STRING" id="417373.GCA_001570685_00109"/>
<evidence type="ECO:0000256" key="4">
    <source>
        <dbReference type="ARBA" id="ARBA00022475"/>
    </source>
</evidence>
<evidence type="ECO:0000256" key="3">
    <source>
        <dbReference type="ARBA" id="ARBA00022448"/>
    </source>
</evidence>
<feature type="transmembrane region" description="Helical" evidence="12">
    <location>
        <begin position="105"/>
        <end position="127"/>
    </location>
</feature>
<keyword evidence="4" id="KW-1003">Cell membrane</keyword>
<dbReference type="AlphaFoldDB" id="A0A0R1UVT1"/>
<dbReference type="Gene3D" id="1.20.1250.20">
    <property type="entry name" value="MFS general substrate transporter like domains"/>
    <property type="match status" value="1"/>
</dbReference>
<dbReference type="PROSITE" id="PS00872">
    <property type="entry name" value="NA_GALACTOSIDE_SYMP"/>
    <property type="match status" value="1"/>
</dbReference>
<keyword evidence="11 12" id="KW-0472">Membrane</keyword>
<gene>
    <name evidence="14" type="ORF">FC21_GL001138</name>
</gene>
<dbReference type="InterPro" id="IPR011055">
    <property type="entry name" value="Dup_hybrid_motif"/>
</dbReference>
<keyword evidence="10 12" id="KW-1133">Transmembrane helix</keyword>
<keyword evidence="7" id="KW-0808">Transferase</keyword>
<evidence type="ECO:0000256" key="9">
    <source>
        <dbReference type="ARBA" id="ARBA00022847"/>
    </source>
</evidence>
<feature type="transmembrane region" description="Helical" evidence="12">
    <location>
        <begin position="354"/>
        <end position="377"/>
    </location>
</feature>
<dbReference type="Proteomes" id="UP000051084">
    <property type="component" value="Unassembled WGS sequence"/>
</dbReference>
<evidence type="ECO:0000256" key="8">
    <source>
        <dbReference type="ARBA" id="ARBA00022692"/>
    </source>
</evidence>
<feature type="transmembrane region" description="Helical" evidence="12">
    <location>
        <begin position="180"/>
        <end position="202"/>
    </location>
</feature>
<evidence type="ECO:0000256" key="5">
    <source>
        <dbReference type="ARBA" id="ARBA00022553"/>
    </source>
</evidence>
<feature type="transmembrane region" description="Helical" evidence="12">
    <location>
        <begin position="297"/>
        <end position="318"/>
    </location>
</feature>
<dbReference type="CDD" id="cd17332">
    <property type="entry name" value="MFS_MelB_like"/>
    <property type="match status" value="1"/>
</dbReference>
<keyword evidence="5" id="KW-0597">Phosphoprotein</keyword>
<evidence type="ECO:0000256" key="7">
    <source>
        <dbReference type="ARBA" id="ARBA00022679"/>
    </source>
</evidence>
<name>A0A0R1UVT1_9LACO</name>
<dbReference type="InterPro" id="IPR036259">
    <property type="entry name" value="MFS_trans_sf"/>
</dbReference>
<dbReference type="SUPFAM" id="SSF51261">
    <property type="entry name" value="Duplicated hybrid motif"/>
    <property type="match status" value="1"/>
</dbReference>
<feature type="transmembrane region" description="Helical" evidence="12">
    <location>
        <begin position="409"/>
        <end position="433"/>
    </location>
</feature>
<proteinExistence type="inferred from homology"/>
<dbReference type="PANTHER" id="PTHR11328">
    <property type="entry name" value="MAJOR FACILITATOR SUPERFAMILY DOMAIN-CONTAINING PROTEIN"/>
    <property type="match status" value="1"/>
</dbReference>
<keyword evidence="8 12" id="KW-0812">Transmembrane</keyword>
<evidence type="ECO:0000259" key="13">
    <source>
        <dbReference type="PROSITE" id="PS51093"/>
    </source>
</evidence>
<keyword evidence="15" id="KW-1185">Reference proteome</keyword>
<dbReference type="Pfam" id="PF13347">
    <property type="entry name" value="MFS_2"/>
    <property type="match status" value="1"/>
</dbReference>
<dbReference type="GO" id="GO:0009401">
    <property type="term" value="P:phosphoenolpyruvate-dependent sugar phosphotransferase system"/>
    <property type="evidence" value="ECO:0007669"/>
    <property type="project" value="InterPro"/>
</dbReference>
<dbReference type="InterPro" id="IPR001927">
    <property type="entry name" value="Na/Gal_symport"/>
</dbReference>
<feature type="transmembrane region" description="Helical" evidence="12">
    <location>
        <begin position="133"/>
        <end position="152"/>
    </location>
</feature>
<dbReference type="Pfam" id="PF00358">
    <property type="entry name" value="PTS_EIIA_1"/>
    <property type="match status" value="1"/>
</dbReference>
<accession>A0A0R1UVT1</accession>
<organism evidence="14 15">
    <name type="scientific">Limosilactobacillus equigenerosi DSM 18793 = JCM 14505</name>
    <dbReference type="NCBI Taxonomy" id="1423742"/>
    <lineage>
        <taxon>Bacteria</taxon>
        <taxon>Bacillati</taxon>
        <taxon>Bacillota</taxon>
        <taxon>Bacilli</taxon>
        <taxon>Lactobacillales</taxon>
        <taxon>Lactobacillaceae</taxon>
        <taxon>Limosilactobacillus</taxon>
    </lineage>
</organism>